<evidence type="ECO:0000256" key="1">
    <source>
        <dbReference type="SAM" id="MobiDB-lite"/>
    </source>
</evidence>
<dbReference type="RefSeq" id="WP_245886874.1">
    <property type="nucleotide sequence ID" value="NZ_PTJD01000012.1"/>
</dbReference>
<gene>
    <name evidence="2" type="ORF">CLV92_11259</name>
</gene>
<evidence type="ECO:0000313" key="2">
    <source>
        <dbReference type="EMBL" id="PPK92886.1"/>
    </source>
</evidence>
<dbReference type="GO" id="GO:0016301">
    <property type="term" value="F:kinase activity"/>
    <property type="evidence" value="ECO:0007669"/>
    <property type="project" value="UniProtKB-KW"/>
</dbReference>
<dbReference type="EMBL" id="PTJD01000012">
    <property type="protein sequence ID" value="PPK92886.1"/>
    <property type="molecule type" value="Genomic_DNA"/>
</dbReference>
<keyword evidence="2" id="KW-0418">Kinase</keyword>
<accession>A0A2S6IFC2</accession>
<reference evidence="2 3" key="1">
    <citation type="submission" date="2018-02" db="EMBL/GenBank/DDBJ databases">
        <title>Genomic Encyclopedia of Archaeal and Bacterial Type Strains, Phase II (KMG-II): from individual species to whole genera.</title>
        <authorList>
            <person name="Goeker M."/>
        </authorList>
    </citation>
    <scope>NUCLEOTIDE SEQUENCE [LARGE SCALE GENOMIC DNA]</scope>
    <source>
        <strain evidence="2 3">DSM 22857</strain>
    </source>
</reference>
<dbReference type="AlphaFoldDB" id="A0A2S6IFC2"/>
<protein>
    <submittedName>
        <fullName evidence="2">Uridine kinase</fullName>
    </submittedName>
</protein>
<organism evidence="2 3">
    <name type="scientific">Kineococcus xinjiangensis</name>
    <dbReference type="NCBI Taxonomy" id="512762"/>
    <lineage>
        <taxon>Bacteria</taxon>
        <taxon>Bacillati</taxon>
        <taxon>Actinomycetota</taxon>
        <taxon>Actinomycetes</taxon>
        <taxon>Kineosporiales</taxon>
        <taxon>Kineosporiaceae</taxon>
        <taxon>Kineococcus</taxon>
    </lineage>
</organism>
<evidence type="ECO:0000313" key="3">
    <source>
        <dbReference type="Proteomes" id="UP000239485"/>
    </source>
</evidence>
<keyword evidence="2" id="KW-0808">Transferase</keyword>
<keyword evidence="3" id="KW-1185">Reference proteome</keyword>
<feature type="region of interest" description="Disordered" evidence="1">
    <location>
        <begin position="203"/>
        <end position="224"/>
    </location>
</feature>
<dbReference type="SUPFAM" id="SSF52540">
    <property type="entry name" value="P-loop containing nucleoside triphosphate hydrolases"/>
    <property type="match status" value="1"/>
</dbReference>
<comment type="caution">
    <text evidence="2">The sequence shown here is derived from an EMBL/GenBank/DDBJ whole genome shotgun (WGS) entry which is preliminary data.</text>
</comment>
<dbReference type="InterPro" id="IPR027417">
    <property type="entry name" value="P-loop_NTPase"/>
</dbReference>
<dbReference type="Gene3D" id="3.40.50.300">
    <property type="entry name" value="P-loop containing nucleotide triphosphate hydrolases"/>
    <property type="match status" value="1"/>
</dbReference>
<sequence>MTITLPPGEPPAGPWATASFGELLRLLHQAPVPAGRPRIVAVDGRSAGGKSTLADRLHAAVPASAVVHIDDISWHESYFGWAPLLVQRVLEPLRRGEAVRYRPSAWEARGRDGAIEVPAGLDLVIVEGVGSSQRAVSGLLDASVWVQSDFQEAERRGIARDAALGVNGDAAETVAFWHQWMAEELPFLEQDRPWERATVIVSGTPSGAVPDDEVLLAPGPLQTP</sequence>
<proteinExistence type="predicted"/>
<name>A0A2S6IFC2_9ACTN</name>
<dbReference type="Proteomes" id="UP000239485">
    <property type="component" value="Unassembled WGS sequence"/>
</dbReference>